<feature type="domain" description="Glycosyltransferase subfamily 4-like N-terminal" evidence="1">
    <location>
        <begin position="13"/>
        <end position="205"/>
    </location>
</feature>
<sequence>FPRASVIGGPILIHHRIKNLSKMGYRITLLAPAYSEEDHNDKSLDPYCEDIILIDSPKSRTSAEVEELEAELKRPAFFLSGDGGYNPKFDDSFRSLIARLPFGAIIAEYSMMGQYLEGAKEIIPPDTMSIISVHECYTQAFQQRVSKGERISEETIQKLFDYEFRMYRSVDCVLSLTPEDMEVLIHLAPYLKGKTGVVPHGVETEFYTPPPQRSWDTKNILFLGNFQHHPNVDAVENFMTHCWARISKAVPDAIFYAIGF</sequence>
<feature type="non-terminal residue" evidence="2">
    <location>
        <position position="1"/>
    </location>
</feature>
<proteinExistence type="predicted"/>
<dbReference type="Gene3D" id="3.40.50.2000">
    <property type="entry name" value="Glycogen Phosphorylase B"/>
    <property type="match status" value="1"/>
</dbReference>
<evidence type="ECO:0000259" key="1">
    <source>
        <dbReference type="Pfam" id="PF13439"/>
    </source>
</evidence>
<feature type="non-terminal residue" evidence="2">
    <location>
        <position position="260"/>
    </location>
</feature>
<comment type="caution">
    <text evidence="2">The sequence shown here is derived from an EMBL/GenBank/DDBJ whole genome shotgun (WGS) entry which is preliminary data.</text>
</comment>
<evidence type="ECO:0000313" key="2">
    <source>
        <dbReference type="EMBL" id="GAG25777.1"/>
    </source>
</evidence>
<dbReference type="EMBL" id="BARS01033430">
    <property type="protein sequence ID" value="GAG25777.1"/>
    <property type="molecule type" value="Genomic_DNA"/>
</dbReference>
<dbReference type="AlphaFoldDB" id="X0WRD4"/>
<dbReference type="InterPro" id="IPR028098">
    <property type="entry name" value="Glyco_trans_4-like_N"/>
</dbReference>
<protein>
    <recommendedName>
        <fullName evidence="1">Glycosyltransferase subfamily 4-like N-terminal domain-containing protein</fullName>
    </recommendedName>
</protein>
<reference evidence="2" key="1">
    <citation type="journal article" date="2014" name="Front. Microbiol.">
        <title>High frequency of phylogenetically diverse reductive dehalogenase-homologous genes in deep subseafloor sedimentary metagenomes.</title>
        <authorList>
            <person name="Kawai M."/>
            <person name="Futagami T."/>
            <person name="Toyoda A."/>
            <person name="Takaki Y."/>
            <person name="Nishi S."/>
            <person name="Hori S."/>
            <person name="Arai W."/>
            <person name="Tsubouchi T."/>
            <person name="Morono Y."/>
            <person name="Uchiyama I."/>
            <person name="Ito T."/>
            <person name="Fujiyama A."/>
            <person name="Inagaki F."/>
            <person name="Takami H."/>
        </authorList>
    </citation>
    <scope>NUCLEOTIDE SEQUENCE</scope>
    <source>
        <strain evidence="2">Expedition CK06-06</strain>
    </source>
</reference>
<dbReference type="Pfam" id="PF13439">
    <property type="entry name" value="Glyco_transf_4"/>
    <property type="match status" value="1"/>
</dbReference>
<accession>X0WRD4</accession>
<gene>
    <name evidence="2" type="ORF">S01H1_51772</name>
</gene>
<name>X0WRD4_9ZZZZ</name>
<dbReference type="SUPFAM" id="SSF53756">
    <property type="entry name" value="UDP-Glycosyltransferase/glycogen phosphorylase"/>
    <property type="match status" value="1"/>
</dbReference>
<organism evidence="2">
    <name type="scientific">marine sediment metagenome</name>
    <dbReference type="NCBI Taxonomy" id="412755"/>
    <lineage>
        <taxon>unclassified sequences</taxon>
        <taxon>metagenomes</taxon>
        <taxon>ecological metagenomes</taxon>
    </lineage>
</organism>